<accession>A0A9W5EX10</accession>
<dbReference type="AlphaFoldDB" id="A0A9W5EX10"/>
<organism evidence="1 2">
    <name type="scientific">Campylobacter hyointestinalis subsp. hyointestinalis</name>
    <dbReference type="NCBI Taxonomy" id="91352"/>
    <lineage>
        <taxon>Bacteria</taxon>
        <taxon>Pseudomonadati</taxon>
        <taxon>Campylobacterota</taxon>
        <taxon>Epsilonproteobacteria</taxon>
        <taxon>Campylobacterales</taxon>
        <taxon>Campylobacteraceae</taxon>
        <taxon>Campylobacter</taxon>
    </lineage>
</organism>
<comment type="caution">
    <text evidence="1">The sequence shown here is derived from an EMBL/GenBank/DDBJ whole genome shotgun (WGS) entry which is preliminary data.</text>
</comment>
<dbReference type="RefSeq" id="WP_059425811.1">
    <property type="nucleotide sequence ID" value="NZ_FAVC01000003.1"/>
</dbReference>
<gene>
    <name evidence="1" type="ORF">ERS739223_01710</name>
</gene>
<protein>
    <submittedName>
        <fullName evidence="1">Uncharacterized protein</fullName>
    </submittedName>
</protein>
<evidence type="ECO:0000313" key="2">
    <source>
        <dbReference type="Proteomes" id="UP000052245"/>
    </source>
</evidence>
<name>A0A9W5EX10_CAMHY</name>
<reference evidence="1 2" key="1">
    <citation type="submission" date="2015-11" db="EMBL/GenBank/DDBJ databases">
        <authorList>
            <consortium name="Pathogen Informatics"/>
        </authorList>
    </citation>
    <scope>NUCLEOTIDE SEQUENCE [LARGE SCALE GENOMIC DNA]</scope>
    <source>
        <strain evidence="1 2">007A-0283</strain>
    </source>
</reference>
<proteinExistence type="predicted"/>
<sequence>MWDFLSGIGSNISSGLTNLNNFAGKLDNLGGVIGGAGALYSAYQQQKNAKKQMKLQQDAFDFNKMLSQREIDRQNRADEDLYQAFRNSSYYRGA</sequence>
<dbReference type="Proteomes" id="UP000052245">
    <property type="component" value="Unassembled WGS sequence"/>
</dbReference>
<evidence type="ECO:0000313" key="1">
    <source>
        <dbReference type="EMBL" id="CUU91274.1"/>
    </source>
</evidence>
<dbReference type="EMBL" id="FAVC01000003">
    <property type="protein sequence ID" value="CUU91274.1"/>
    <property type="molecule type" value="Genomic_DNA"/>
</dbReference>